<reference evidence="2" key="1">
    <citation type="journal article" date="2019" name="Int. J. Syst. Evol. Microbiol.">
        <title>The Global Catalogue of Microorganisms (GCM) 10K type strain sequencing project: providing services to taxonomists for standard genome sequencing and annotation.</title>
        <authorList>
            <consortium name="The Broad Institute Genomics Platform"/>
            <consortium name="The Broad Institute Genome Sequencing Center for Infectious Disease"/>
            <person name="Wu L."/>
            <person name="Ma J."/>
        </authorList>
    </citation>
    <scope>NUCLEOTIDE SEQUENCE [LARGE SCALE GENOMIC DNA]</scope>
    <source>
        <strain evidence="2">JCM 18409</strain>
    </source>
</reference>
<sequence length="76" mass="8469">MTELRFLHAADHNILTYDLRNHGLSSDANGVTSRLGLIEARDVVGSLRYVRSQDSPAAMKLGLYSRAREPTPRSSR</sequence>
<evidence type="ECO:0000313" key="2">
    <source>
        <dbReference type="Proteomes" id="UP001501759"/>
    </source>
</evidence>
<evidence type="ECO:0000313" key="1">
    <source>
        <dbReference type="EMBL" id="GAA5035197.1"/>
    </source>
</evidence>
<proteinExistence type="predicted"/>
<keyword evidence="2" id="KW-1185">Reference proteome</keyword>
<gene>
    <name evidence="1" type="ORF">GCM10023335_80630</name>
</gene>
<accession>A0ABP9JLV8</accession>
<protein>
    <submittedName>
        <fullName evidence="1">Uncharacterized protein</fullName>
    </submittedName>
</protein>
<organism evidence="1 2">
    <name type="scientific">Streptomyces siamensis</name>
    <dbReference type="NCBI Taxonomy" id="1274986"/>
    <lineage>
        <taxon>Bacteria</taxon>
        <taxon>Bacillati</taxon>
        <taxon>Actinomycetota</taxon>
        <taxon>Actinomycetes</taxon>
        <taxon>Kitasatosporales</taxon>
        <taxon>Streptomycetaceae</taxon>
        <taxon>Streptomyces</taxon>
    </lineage>
</organism>
<name>A0ABP9JLV8_9ACTN</name>
<dbReference type="Proteomes" id="UP001501759">
    <property type="component" value="Unassembled WGS sequence"/>
</dbReference>
<dbReference type="RefSeq" id="WP_345657850.1">
    <property type="nucleotide sequence ID" value="NZ_BAABKB010000044.1"/>
</dbReference>
<dbReference type="EMBL" id="BAABKB010000044">
    <property type="protein sequence ID" value="GAA5035197.1"/>
    <property type="molecule type" value="Genomic_DNA"/>
</dbReference>
<comment type="caution">
    <text evidence="1">The sequence shown here is derived from an EMBL/GenBank/DDBJ whole genome shotgun (WGS) entry which is preliminary data.</text>
</comment>